<dbReference type="AlphaFoldDB" id="A0A4C1UKK5"/>
<keyword evidence="2" id="KW-1185">Reference proteome</keyword>
<gene>
    <name evidence="1" type="ORF">EVAR_16429_1</name>
</gene>
<dbReference type="Proteomes" id="UP000299102">
    <property type="component" value="Unassembled WGS sequence"/>
</dbReference>
<comment type="caution">
    <text evidence="1">The sequence shown here is derived from an EMBL/GenBank/DDBJ whole genome shotgun (WGS) entry which is preliminary data.</text>
</comment>
<evidence type="ECO:0000313" key="1">
    <source>
        <dbReference type="EMBL" id="GBP26849.1"/>
    </source>
</evidence>
<protein>
    <submittedName>
        <fullName evidence="1">Uncharacterized protein</fullName>
    </submittedName>
</protein>
<dbReference type="EMBL" id="BGZK01000186">
    <property type="protein sequence ID" value="GBP26849.1"/>
    <property type="molecule type" value="Genomic_DNA"/>
</dbReference>
<organism evidence="1 2">
    <name type="scientific">Eumeta variegata</name>
    <name type="common">Bagworm moth</name>
    <name type="synonym">Eumeta japonica</name>
    <dbReference type="NCBI Taxonomy" id="151549"/>
    <lineage>
        <taxon>Eukaryota</taxon>
        <taxon>Metazoa</taxon>
        <taxon>Ecdysozoa</taxon>
        <taxon>Arthropoda</taxon>
        <taxon>Hexapoda</taxon>
        <taxon>Insecta</taxon>
        <taxon>Pterygota</taxon>
        <taxon>Neoptera</taxon>
        <taxon>Endopterygota</taxon>
        <taxon>Lepidoptera</taxon>
        <taxon>Glossata</taxon>
        <taxon>Ditrysia</taxon>
        <taxon>Tineoidea</taxon>
        <taxon>Psychidae</taxon>
        <taxon>Oiketicinae</taxon>
        <taxon>Eumeta</taxon>
    </lineage>
</organism>
<accession>A0A4C1UKK5</accession>
<name>A0A4C1UKK5_EUMVA</name>
<sequence length="94" mass="10694">MKIKRQYSSVVKVLASKHKSVPLLPDVDPVDGPLAVWLQARHRVNVDQSRRGCRHRRVESTNRRRSALAHICNDCVHLNFVHIHSVDSPLIDSA</sequence>
<evidence type="ECO:0000313" key="2">
    <source>
        <dbReference type="Proteomes" id="UP000299102"/>
    </source>
</evidence>
<proteinExistence type="predicted"/>
<reference evidence="1 2" key="1">
    <citation type="journal article" date="2019" name="Commun. Biol.">
        <title>The bagworm genome reveals a unique fibroin gene that provides high tensile strength.</title>
        <authorList>
            <person name="Kono N."/>
            <person name="Nakamura H."/>
            <person name="Ohtoshi R."/>
            <person name="Tomita M."/>
            <person name="Numata K."/>
            <person name="Arakawa K."/>
        </authorList>
    </citation>
    <scope>NUCLEOTIDE SEQUENCE [LARGE SCALE GENOMIC DNA]</scope>
</reference>